<dbReference type="GO" id="GO:0005524">
    <property type="term" value="F:ATP binding"/>
    <property type="evidence" value="ECO:0007669"/>
    <property type="project" value="UniProtKB-KW"/>
</dbReference>
<evidence type="ECO:0000256" key="1">
    <source>
        <dbReference type="ARBA" id="ARBA00004167"/>
    </source>
</evidence>
<feature type="domain" description="Laminin EGF-like" evidence="24">
    <location>
        <begin position="492"/>
        <end position="544"/>
    </location>
</feature>
<feature type="region of interest" description="Disordered" evidence="20">
    <location>
        <begin position="845"/>
        <end position="869"/>
    </location>
</feature>
<keyword evidence="26" id="KW-1185">Reference proteome</keyword>
<dbReference type="SUPFAM" id="SSF49899">
    <property type="entry name" value="Concanavalin A-like lectins/glucanases"/>
    <property type="match status" value="1"/>
</dbReference>
<dbReference type="CDD" id="cd00603">
    <property type="entry name" value="IPT_PCSR"/>
    <property type="match status" value="1"/>
</dbReference>
<evidence type="ECO:0008006" key="27">
    <source>
        <dbReference type="Google" id="ProtNLM"/>
    </source>
</evidence>
<keyword evidence="5" id="KW-0808">Transferase</keyword>
<dbReference type="PROSITE" id="PS00109">
    <property type="entry name" value="PROTEIN_KINASE_TYR"/>
    <property type="match status" value="1"/>
</dbReference>
<evidence type="ECO:0000256" key="9">
    <source>
        <dbReference type="ARBA" id="ARBA00022741"/>
    </source>
</evidence>
<evidence type="ECO:0000256" key="12">
    <source>
        <dbReference type="ARBA" id="ARBA00022989"/>
    </source>
</evidence>
<evidence type="ECO:0000256" key="6">
    <source>
        <dbReference type="ARBA" id="ARBA00022692"/>
    </source>
</evidence>
<proteinExistence type="predicted"/>
<feature type="non-terminal residue" evidence="25">
    <location>
        <position position="1"/>
    </location>
</feature>
<evidence type="ECO:0000256" key="8">
    <source>
        <dbReference type="ARBA" id="ARBA00022737"/>
    </source>
</evidence>
<reference evidence="25 26" key="1">
    <citation type="journal article" date="2023" name="Sci. Data">
        <title>Genome assembly of the Korean intertidal mud-creeper Batillaria attramentaria.</title>
        <authorList>
            <person name="Patra A.K."/>
            <person name="Ho P.T."/>
            <person name="Jun S."/>
            <person name="Lee S.J."/>
            <person name="Kim Y."/>
            <person name="Won Y.J."/>
        </authorList>
    </citation>
    <scope>NUCLEOTIDE SEQUENCE [LARGE SCALE GENOMIC DNA]</scope>
    <source>
        <strain evidence="25">Wonlab-2016</strain>
    </source>
</reference>
<feature type="chain" id="PRO_5044799990" description="Receptor protein-tyrosine kinase" evidence="22">
    <location>
        <begin position="48"/>
        <end position="1242"/>
    </location>
</feature>
<dbReference type="CDD" id="cd00055">
    <property type="entry name" value="EGF_Lam"/>
    <property type="match status" value="1"/>
</dbReference>
<keyword evidence="12 21" id="KW-1133">Transmembrane helix</keyword>
<dbReference type="InterPro" id="IPR013320">
    <property type="entry name" value="ConA-like_dom_sf"/>
</dbReference>
<evidence type="ECO:0000313" key="25">
    <source>
        <dbReference type="EMBL" id="KAK7484905.1"/>
    </source>
</evidence>
<keyword evidence="6 21" id="KW-0812">Transmembrane</keyword>
<evidence type="ECO:0000256" key="22">
    <source>
        <dbReference type="SAM" id="SignalP"/>
    </source>
</evidence>
<keyword evidence="14" id="KW-0829">Tyrosine-protein kinase</keyword>
<dbReference type="PRINTS" id="PR00109">
    <property type="entry name" value="TYRKINASE"/>
</dbReference>
<organism evidence="25 26">
    <name type="scientific">Batillaria attramentaria</name>
    <dbReference type="NCBI Taxonomy" id="370345"/>
    <lineage>
        <taxon>Eukaryota</taxon>
        <taxon>Metazoa</taxon>
        <taxon>Spiralia</taxon>
        <taxon>Lophotrochozoa</taxon>
        <taxon>Mollusca</taxon>
        <taxon>Gastropoda</taxon>
        <taxon>Caenogastropoda</taxon>
        <taxon>Sorbeoconcha</taxon>
        <taxon>Cerithioidea</taxon>
        <taxon>Batillariidae</taxon>
        <taxon>Batillaria</taxon>
    </lineage>
</organism>
<dbReference type="PROSITE" id="PS50027">
    <property type="entry name" value="EGF_LAM_2"/>
    <property type="match status" value="1"/>
</dbReference>
<evidence type="ECO:0000256" key="10">
    <source>
        <dbReference type="ARBA" id="ARBA00022777"/>
    </source>
</evidence>
<evidence type="ECO:0000256" key="16">
    <source>
        <dbReference type="ARBA" id="ARBA00023170"/>
    </source>
</evidence>
<protein>
    <recommendedName>
        <fullName evidence="27">Receptor protein-tyrosine kinase</fullName>
    </recommendedName>
</protein>
<name>A0ABD0KCS2_9CAEN</name>
<accession>A0ABD0KCS2</accession>
<evidence type="ECO:0000256" key="19">
    <source>
        <dbReference type="PROSITE-ProRule" id="PRU00460"/>
    </source>
</evidence>
<dbReference type="PANTHER" id="PTHR24416:SF611">
    <property type="entry name" value="TYROSINE-PROTEIN KINASE TRANSMEMBRANE RECEPTOR ROR"/>
    <property type="match status" value="1"/>
</dbReference>
<evidence type="ECO:0000256" key="21">
    <source>
        <dbReference type="SAM" id="Phobius"/>
    </source>
</evidence>
<evidence type="ECO:0000313" key="26">
    <source>
        <dbReference type="Proteomes" id="UP001519460"/>
    </source>
</evidence>
<feature type="domain" description="Protein kinase" evidence="23">
    <location>
        <begin position="939"/>
        <end position="1200"/>
    </location>
</feature>
<dbReference type="InterPro" id="IPR001245">
    <property type="entry name" value="Ser-Thr/Tyr_kinase_cat_dom"/>
</dbReference>
<dbReference type="PROSITE" id="PS01248">
    <property type="entry name" value="EGF_LAM_1"/>
    <property type="match status" value="1"/>
</dbReference>
<keyword evidence="4" id="KW-0964">Secreted</keyword>
<dbReference type="GO" id="GO:0030182">
    <property type="term" value="P:neuron differentiation"/>
    <property type="evidence" value="ECO:0007669"/>
    <property type="project" value="UniProtKB-ARBA"/>
</dbReference>
<evidence type="ECO:0000256" key="3">
    <source>
        <dbReference type="ARBA" id="ARBA00004613"/>
    </source>
</evidence>
<dbReference type="EMBL" id="JACVVK020000202">
    <property type="protein sequence ID" value="KAK7484905.1"/>
    <property type="molecule type" value="Genomic_DNA"/>
</dbReference>
<dbReference type="FunFam" id="1.10.510.10:FF:001512">
    <property type="entry name" value="Receptor tyrosine-protein kinase erbB-2"/>
    <property type="match status" value="1"/>
</dbReference>
<keyword evidence="13 21" id="KW-0472">Membrane</keyword>
<dbReference type="AlphaFoldDB" id="A0ABD0KCS2"/>
<evidence type="ECO:0000256" key="18">
    <source>
        <dbReference type="ARBA" id="ARBA00023292"/>
    </source>
</evidence>
<dbReference type="SUPFAM" id="SSF57196">
    <property type="entry name" value="EGF/Laminin"/>
    <property type="match status" value="1"/>
</dbReference>
<dbReference type="Gene3D" id="2.60.120.200">
    <property type="match status" value="1"/>
</dbReference>
<evidence type="ECO:0000256" key="14">
    <source>
        <dbReference type="ARBA" id="ARBA00023137"/>
    </source>
</evidence>
<dbReference type="InterPro" id="IPR020635">
    <property type="entry name" value="Tyr_kinase_cat_dom"/>
</dbReference>
<keyword evidence="17" id="KW-0325">Glycoprotein</keyword>
<dbReference type="GO" id="GO:0048468">
    <property type="term" value="P:cell development"/>
    <property type="evidence" value="ECO:0007669"/>
    <property type="project" value="UniProtKB-ARBA"/>
</dbReference>
<dbReference type="FunFam" id="2.10.25.10:FF:000224">
    <property type="entry name" value="Usherin"/>
    <property type="match status" value="1"/>
</dbReference>
<comment type="caution">
    <text evidence="19">Lacks conserved residue(s) required for the propagation of feature annotation.</text>
</comment>
<dbReference type="InterPro" id="IPR050122">
    <property type="entry name" value="RTK"/>
</dbReference>
<gene>
    <name evidence="25" type="ORF">BaRGS_00023825</name>
</gene>
<dbReference type="InterPro" id="IPR002909">
    <property type="entry name" value="IPT_dom"/>
</dbReference>
<dbReference type="Pfam" id="PF07714">
    <property type="entry name" value="PK_Tyr_Ser-Thr"/>
    <property type="match status" value="1"/>
</dbReference>
<evidence type="ECO:0000256" key="11">
    <source>
        <dbReference type="ARBA" id="ARBA00022840"/>
    </source>
</evidence>
<evidence type="ECO:0000256" key="2">
    <source>
        <dbReference type="ARBA" id="ARBA00004308"/>
    </source>
</evidence>
<keyword evidence="7 22" id="KW-0732">Signal</keyword>
<keyword evidence="8" id="KW-0677">Repeat</keyword>
<keyword evidence="11" id="KW-0067">ATP-binding</keyword>
<dbReference type="InterPro" id="IPR014756">
    <property type="entry name" value="Ig_E-set"/>
</dbReference>
<sequence>VQVKARLTSIECSLDWNQRLPSPVFGSREVMGMALLVLMLSLAPCQATFSELPTLPTNLAKNVTCAAGSCTPSGWYEVTCTDADVCTLKCNTRTNFPVEEDVFMWTPKPTEGTGCQFTATANHSDLPSHVGNGSLEVNNSTSNCSFTNSISVPNSPRRLAFSMWISASCNNCTVVQVQSVVTLRVVNNELCLDTPTPCTGSDMISGWTFVVLQIKNDTAHLFVNGTLGDGQTLKGSLSSTVTVDVGVKSRSDRDSGDSYILADVRYYKDLLTEREMQKLFSGAFPSAGLESDCRCPHTHLTLKQGDNYTCVDESGSEVRRLQIEYNAPSVLVNGSGGNWIGPESGVAMLTAHLGTTYQVESIELQFYNSTPSPNSIMVELPKSQNNSLTCNSSFICSLSLALDPDNVTREEFATHVFSTINISFIGLGKNIVSSLNVTGKCNCNGNANTCTPSGDSYQCACNSGTNTKGSQCELCTGNRFHGADQFGCQAECNCDLTGTVNGIQTCDETTGQCTCNDTRQGQKCDKCKDDFYMLETPQLKVCTPCNCDLVGSANETPQLVSMEPIYGPQAGMTEVTLRGHNLGNAPIVKLESIEQTVTVHWPGAGQQITLPNQKFSYRPDPVLDKSLLPEVATFVSGGCGVFFKGRNFDSVAMPRISVNGTGGVYYGTCRHVDPDIRCATPEVPNNSDDLQFNLELDGIRELNLGPVTVANDPEVKDNQKLEFQYPFEKTITVEGTGLLGACGADEISVMIGVVGCSIQSLTNTEIECRPPASPPGDGRTFPLTVKIGSNIEKQIGTVKYLEFWETNIFIGIMCGIGALIVLVVVIIVLCCCRIRRRKNQSMRSSRNSHIGLVDKDGAPAPQNQYTTLPQGAVNNGFHADEITAETVIRQPKDLPPPTATEVDLMTEFLQRIEHSLRDGVKASIISNNDLSLGRVCTARGNYARIIDGTFTTVTAGQKTEKKVTIKTLKEPLPDQGLLPAWASAALRECLRLHRHSDDNVLSIMGLALDKQKFHMVYPYMQNRTLKDHIIDTNKEFSVRQLVEFSLQVAEGLNYLAGKDITHRDLAARNCMVDSRQEVKITDAAFSWDFYEKEYVYDSARERYMPLRWMAPESLQDGYYDMRSDVWSLGVLLWELLTRGCLPFHEVEDQSVKEYVLQGYVLGQPQNCSDTLYDLMRQCWDLENEHRPHVSSVVTTLSTELTGGAMDQEDIYVNLGTTEGFYENQMALGGKSRRRAPPPPKTS</sequence>
<feature type="signal peptide" evidence="22">
    <location>
        <begin position="1"/>
        <end position="47"/>
    </location>
</feature>
<evidence type="ECO:0000256" key="7">
    <source>
        <dbReference type="ARBA" id="ARBA00022729"/>
    </source>
</evidence>
<feature type="disulfide bond" evidence="19">
    <location>
        <begin position="515"/>
        <end position="524"/>
    </location>
</feature>
<dbReference type="Proteomes" id="UP001519460">
    <property type="component" value="Unassembled WGS sequence"/>
</dbReference>
<dbReference type="Gene3D" id="1.10.510.10">
    <property type="entry name" value="Transferase(Phosphotransferase) domain 1"/>
    <property type="match status" value="1"/>
</dbReference>
<dbReference type="PANTHER" id="PTHR24416">
    <property type="entry name" value="TYROSINE-PROTEIN KINASE RECEPTOR"/>
    <property type="match status" value="1"/>
</dbReference>
<dbReference type="InterPro" id="IPR013783">
    <property type="entry name" value="Ig-like_fold"/>
</dbReference>
<comment type="caution">
    <text evidence="25">The sequence shown here is derived from an EMBL/GenBank/DDBJ whole genome shotgun (WGS) entry which is preliminary data.</text>
</comment>
<evidence type="ECO:0000256" key="4">
    <source>
        <dbReference type="ARBA" id="ARBA00022525"/>
    </source>
</evidence>
<dbReference type="GO" id="GO:0050793">
    <property type="term" value="P:regulation of developmental process"/>
    <property type="evidence" value="ECO:0007669"/>
    <property type="project" value="UniProtKB-ARBA"/>
</dbReference>
<evidence type="ECO:0000256" key="20">
    <source>
        <dbReference type="SAM" id="MobiDB-lite"/>
    </source>
</evidence>
<keyword evidence="10" id="KW-0418">Kinase</keyword>
<evidence type="ECO:0000256" key="15">
    <source>
        <dbReference type="ARBA" id="ARBA00023157"/>
    </source>
</evidence>
<dbReference type="SMART" id="SM00180">
    <property type="entry name" value="EGF_Lam"/>
    <property type="match status" value="2"/>
</dbReference>
<dbReference type="SMART" id="SM00219">
    <property type="entry name" value="TyrKc"/>
    <property type="match status" value="1"/>
</dbReference>
<evidence type="ECO:0000256" key="5">
    <source>
        <dbReference type="ARBA" id="ARBA00022679"/>
    </source>
</evidence>
<dbReference type="GO" id="GO:0016020">
    <property type="term" value="C:membrane"/>
    <property type="evidence" value="ECO:0007669"/>
    <property type="project" value="UniProtKB-SubCell"/>
</dbReference>
<dbReference type="InterPro" id="IPR008266">
    <property type="entry name" value="Tyr_kinase_AS"/>
</dbReference>
<evidence type="ECO:0000256" key="17">
    <source>
        <dbReference type="ARBA" id="ARBA00023180"/>
    </source>
</evidence>
<dbReference type="GO" id="GO:0012505">
    <property type="term" value="C:endomembrane system"/>
    <property type="evidence" value="ECO:0007669"/>
    <property type="project" value="UniProtKB-SubCell"/>
</dbReference>
<comment type="subcellular location">
    <subcellularLocation>
        <location evidence="2">Endomembrane system</location>
    </subcellularLocation>
    <subcellularLocation>
        <location evidence="1">Membrane</location>
        <topology evidence="1">Single-pass membrane protein</topology>
    </subcellularLocation>
    <subcellularLocation>
        <location evidence="3">Secreted</location>
    </subcellularLocation>
</comment>
<dbReference type="SUPFAM" id="SSF56112">
    <property type="entry name" value="Protein kinase-like (PK-like)"/>
    <property type="match status" value="1"/>
</dbReference>
<dbReference type="InterPro" id="IPR011009">
    <property type="entry name" value="Kinase-like_dom_sf"/>
</dbReference>
<keyword evidence="9" id="KW-0547">Nucleotide-binding</keyword>
<keyword evidence="16" id="KW-0675">Receptor</keyword>
<evidence type="ECO:0000259" key="23">
    <source>
        <dbReference type="PROSITE" id="PS50011"/>
    </source>
</evidence>
<feature type="transmembrane region" description="Helical" evidence="21">
    <location>
        <begin position="808"/>
        <end position="834"/>
    </location>
</feature>
<keyword evidence="18 19" id="KW-0424">Laminin EGF-like domain</keyword>
<dbReference type="InterPro" id="IPR000719">
    <property type="entry name" value="Prot_kinase_dom"/>
</dbReference>
<evidence type="ECO:0000256" key="13">
    <source>
        <dbReference type="ARBA" id="ARBA00023136"/>
    </source>
</evidence>
<dbReference type="Gene3D" id="2.60.40.10">
    <property type="entry name" value="Immunoglobulins"/>
    <property type="match status" value="1"/>
</dbReference>
<evidence type="ECO:0000259" key="24">
    <source>
        <dbReference type="PROSITE" id="PS50027"/>
    </source>
</evidence>
<dbReference type="GO" id="GO:0005576">
    <property type="term" value="C:extracellular region"/>
    <property type="evidence" value="ECO:0007669"/>
    <property type="project" value="UniProtKB-SubCell"/>
</dbReference>
<dbReference type="SUPFAM" id="SSF81296">
    <property type="entry name" value="E set domains"/>
    <property type="match status" value="1"/>
</dbReference>
<keyword evidence="15 19" id="KW-1015">Disulfide bond</keyword>
<dbReference type="InterPro" id="IPR002049">
    <property type="entry name" value="LE_dom"/>
</dbReference>
<dbReference type="GO" id="GO:0004713">
    <property type="term" value="F:protein tyrosine kinase activity"/>
    <property type="evidence" value="ECO:0007669"/>
    <property type="project" value="UniProtKB-KW"/>
</dbReference>
<dbReference type="Gene3D" id="2.10.25.10">
    <property type="entry name" value="Laminin"/>
    <property type="match status" value="1"/>
</dbReference>
<dbReference type="PROSITE" id="PS50011">
    <property type="entry name" value="PROTEIN_KINASE_DOM"/>
    <property type="match status" value="1"/>
</dbReference>
<dbReference type="Pfam" id="PF01833">
    <property type="entry name" value="TIG"/>
    <property type="match status" value="1"/>
</dbReference>
<dbReference type="GO" id="GO:0048513">
    <property type="term" value="P:animal organ development"/>
    <property type="evidence" value="ECO:0007669"/>
    <property type="project" value="UniProtKB-ARBA"/>
</dbReference>
<dbReference type="Pfam" id="PF00053">
    <property type="entry name" value="EGF_laminin"/>
    <property type="match status" value="1"/>
</dbReference>